<dbReference type="Proteomes" id="UP000232003">
    <property type="component" value="Chromosome"/>
</dbReference>
<accession>A0A2K8SZ07</accession>
<evidence type="ECO:0000313" key="2">
    <source>
        <dbReference type="Proteomes" id="UP000232003"/>
    </source>
</evidence>
<reference evidence="1 2" key="1">
    <citation type="submission" date="2017-11" db="EMBL/GenBank/DDBJ databases">
        <title>Complete genome of a free-living desiccation-tolerant cyanobacterium and its photosynthetic adaptation to extreme terrestrial habitat.</title>
        <authorList>
            <person name="Shang J."/>
        </authorList>
    </citation>
    <scope>NUCLEOTIDE SEQUENCE [LARGE SCALE GENOMIC DNA]</scope>
    <source>
        <strain evidence="1 2">CCNUN1</strain>
    </source>
</reference>
<evidence type="ECO:0000313" key="1">
    <source>
        <dbReference type="EMBL" id="AUB40671.1"/>
    </source>
</evidence>
<keyword evidence="2" id="KW-1185">Reference proteome</keyword>
<organism evidence="1 2">
    <name type="scientific">Nostoc flagelliforme CCNUN1</name>
    <dbReference type="NCBI Taxonomy" id="2038116"/>
    <lineage>
        <taxon>Bacteria</taxon>
        <taxon>Bacillati</taxon>
        <taxon>Cyanobacteriota</taxon>
        <taxon>Cyanophyceae</taxon>
        <taxon>Nostocales</taxon>
        <taxon>Nostocaceae</taxon>
        <taxon>Nostoc</taxon>
    </lineage>
</organism>
<dbReference type="KEGG" id="nfl:COO91_06690"/>
<name>A0A2K8SZ07_9NOSO</name>
<gene>
    <name evidence="1" type="ORF">COO91_06690</name>
</gene>
<sequence length="42" mass="4884">MRFRILFIVLPSENIKQLDKSKVTGVRENHIFSIGQQQLSIV</sequence>
<dbReference type="AlphaFoldDB" id="A0A2K8SZ07"/>
<protein>
    <submittedName>
        <fullName evidence="1">Uncharacterized protein</fullName>
    </submittedName>
</protein>
<proteinExistence type="predicted"/>
<dbReference type="EMBL" id="CP024785">
    <property type="protein sequence ID" value="AUB40671.1"/>
    <property type="molecule type" value="Genomic_DNA"/>
</dbReference>